<dbReference type="KEGG" id="nfn:NFRAN_0744"/>
<evidence type="ECO:0008006" key="3">
    <source>
        <dbReference type="Google" id="ProtNLM"/>
    </source>
</evidence>
<name>A0A484I7J6_9ARCH</name>
<dbReference type="Pfam" id="PF04242">
    <property type="entry name" value="DUF424"/>
    <property type="match status" value="1"/>
</dbReference>
<dbReference type="Gene3D" id="3.30.1860.10">
    <property type="entry name" value="uncharacterized conserved protein from methanopyrus kandleri domain like"/>
    <property type="match status" value="1"/>
</dbReference>
<evidence type="ECO:0000313" key="2">
    <source>
        <dbReference type="Proteomes" id="UP000294299"/>
    </source>
</evidence>
<organism evidence="1 2">
    <name type="scientific">Candidatus Nitrosocosmicus franklandianus</name>
    <dbReference type="NCBI Taxonomy" id="1798806"/>
    <lineage>
        <taxon>Archaea</taxon>
        <taxon>Nitrososphaerota</taxon>
        <taxon>Nitrososphaeria</taxon>
        <taxon>Nitrososphaerales</taxon>
        <taxon>Nitrososphaeraceae</taxon>
        <taxon>Candidatus Nitrosocosmicus</taxon>
    </lineage>
</organism>
<dbReference type="InterPro" id="IPR007355">
    <property type="entry name" value="DUF424"/>
</dbReference>
<proteinExistence type="predicted"/>
<dbReference type="OrthoDB" id="18015at2157"/>
<evidence type="ECO:0000313" key="1">
    <source>
        <dbReference type="EMBL" id="VFJ13066.1"/>
    </source>
</evidence>
<dbReference type="EMBL" id="LR216287">
    <property type="protein sequence ID" value="VFJ13066.1"/>
    <property type="molecule type" value="Genomic_DNA"/>
</dbReference>
<accession>A0A484I7J6</accession>
<protein>
    <recommendedName>
        <fullName evidence="3">DUF424 domain-containing protein</fullName>
    </recommendedName>
</protein>
<reference evidence="1 2" key="1">
    <citation type="submission" date="2019-02" db="EMBL/GenBank/DDBJ databases">
        <authorList>
            <person name="Lehtovirta-Morley E L."/>
        </authorList>
    </citation>
    <scope>NUCLEOTIDE SEQUENCE [LARGE SCALE GENOMIC DNA]</scope>
    <source>
        <strain evidence="1">NFRAN1</strain>
    </source>
</reference>
<gene>
    <name evidence="1" type="ORF">NFRAN_0744</name>
</gene>
<dbReference type="GeneID" id="39420238"/>
<sequence length="106" mass="12429">MNQNKIFALRKIKYQETTMINICDIELLDKEINKGDFIIQISKNYFLEEEIDEREAITMLKSSSVLNLVGNRIVKLALELRLAKENSIKVIDNIPFLMIFRFVGNY</sequence>
<dbReference type="Proteomes" id="UP000294299">
    <property type="component" value="Chromosome NFRAN"/>
</dbReference>
<dbReference type="AlphaFoldDB" id="A0A484I7J6"/>
<keyword evidence="2" id="KW-1185">Reference proteome</keyword>
<dbReference type="RefSeq" id="WP_134483034.1">
    <property type="nucleotide sequence ID" value="NZ_LR216287.1"/>
</dbReference>